<dbReference type="PANTHER" id="PTHR47805">
    <property type="entry name" value="SAGA-ASSOCIATED FACTOR 73"/>
    <property type="match status" value="1"/>
</dbReference>
<dbReference type="GO" id="GO:0000124">
    <property type="term" value="C:SAGA complex"/>
    <property type="evidence" value="ECO:0007669"/>
    <property type="project" value="InterPro"/>
</dbReference>
<proteinExistence type="predicted"/>
<dbReference type="AlphaFoldDB" id="A0A8J4R753"/>
<organism evidence="2 3">
    <name type="scientific">Castanea mollissima</name>
    <name type="common">Chinese chestnut</name>
    <dbReference type="NCBI Taxonomy" id="60419"/>
    <lineage>
        <taxon>Eukaryota</taxon>
        <taxon>Viridiplantae</taxon>
        <taxon>Streptophyta</taxon>
        <taxon>Embryophyta</taxon>
        <taxon>Tracheophyta</taxon>
        <taxon>Spermatophyta</taxon>
        <taxon>Magnoliopsida</taxon>
        <taxon>eudicotyledons</taxon>
        <taxon>Gunneridae</taxon>
        <taxon>Pentapetalae</taxon>
        <taxon>rosids</taxon>
        <taxon>fabids</taxon>
        <taxon>Fagales</taxon>
        <taxon>Fagaceae</taxon>
        <taxon>Castanea</taxon>
    </lineage>
</organism>
<evidence type="ECO:0000256" key="1">
    <source>
        <dbReference type="SAM" id="MobiDB-lite"/>
    </source>
</evidence>
<evidence type="ECO:0000313" key="3">
    <source>
        <dbReference type="Proteomes" id="UP000737018"/>
    </source>
</evidence>
<gene>
    <name evidence="2" type="ORF">CMV_014186</name>
</gene>
<reference evidence="2" key="1">
    <citation type="submission" date="2020-03" db="EMBL/GenBank/DDBJ databases">
        <title>Castanea mollissima Vanexum genome sequencing.</title>
        <authorList>
            <person name="Staton M."/>
        </authorList>
    </citation>
    <scope>NUCLEOTIDE SEQUENCE</scope>
    <source>
        <tissue evidence="2">Leaf</tissue>
    </source>
</reference>
<keyword evidence="3" id="KW-1185">Reference proteome</keyword>
<dbReference type="InterPro" id="IPR037804">
    <property type="entry name" value="SGF73"/>
</dbReference>
<dbReference type="EMBL" id="JRKL02001954">
    <property type="protein sequence ID" value="KAF3961164.1"/>
    <property type="molecule type" value="Genomic_DNA"/>
</dbReference>
<feature type="region of interest" description="Disordered" evidence="1">
    <location>
        <begin position="268"/>
        <end position="289"/>
    </location>
</feature>
<sequence length="579" mass="64011">MYGDRRFRFQLYESSTKIFGVQSVCFRGDIFFSRIEIYKLLFSMVCSLGGSGRMAVMARVLAAGSYSQTMAEEVGHLKLAAQYICRELREADEANLLDEEDMHVFGLKPMSEPLHLVCCNACKKPVKASQYAAHAELCRSLNCTEEVILELNGSTGNRKPPRKERKKLLTAYAIQATPVREQEKSEPVDADDTAASEYQLGSQVRMASFAMDAKRNSARADAASMMDVSGVISGNMDQSACVMPPPTKRSKLITTAHGLLSNDLETASVVTKSTSRDSPKGTNSEGEMPNDCVIGYKKCGQIHQSCLPTKDIPVPLATKIYYSQRNNRLRSALNHLYCEASTKELCSDMPSSKTIHENMMPLQASSPRDSSAETMGDKLKRKGHTNTLSSVRSPDQILAQSSEVCLACSCWIDEKQLSFKALFIGRQFRKTTGDHAAAKWKCSCYIGVLVGFLLGKGVISPIHEDLVKEELPLSGFQASAEFPITVDQTLLPEAKELEVSFWNEIFRSFWTGSNAGGKTHLRSYIFIMFGGSADLVLQFNEISIRNFHQAGPGICGFGSWCGTKGQLGCCHLFYRRLYC</sequence>
<name>A0A8J4R753_9ROSI</name>
<accession>A0A8J4R753</accession>
<dbReference type="OrthoDB" id="21678at2759"/>
<dbReference type="Proteomes" id="UP000737018">
    <property type="component" value="Unassembled WGS sequence"/>
</dbReference>
<protein>
    <recommendedName>
        <fullName evidence="4">SAGA-associated factor 11</fullName>
    </recommendedName>
</protein>
<comment type="caution">
    <text evidence="2">The sequence shown here is derived from an EMBL/GenBank/DDBJ whole genome shotgun (WGS) entry which is preliminary data.</text>
</comment>
<evidence type="ECO:0000313" key="2">
    <source>
        <dbReference type="EMBL" id="KAF3961164.1"/>
    </source>
</evidence>
<evidence type="ECO:0008006" key="4">
    <source>
        <dbReference type="Google" id="ProtNLM"/>
    </source>
</evidence>
<dbReference type="PANTHER" id="PTHR47805:SF1">
    <property type="entry name" value="SAGA-ASSOCIATED FACTOR 73"/>
    <property type="match status" value="1"/>
</dbReference>